<feature type="transmembrane region" description="Helical" evidence="1">
    <location>
        <begin position="12"/>
        <end position="35"/>
    </location>
</feature>
<proteinExistence type="predicted"/>
<keyword evidence="2" id="KW-1185">Reference proteome</keyword>
<evidence type="ECO:0000313" key="2">
    <source>
        <dbReference type="Proteomes" id="UP000035680"/>
    </source>
</evidence>
<dbReference type="WBParaSite" id="SVE_0279900.1">
    <property type="protein sequence ID" value="SVE_0279900.1"/>
    <property type="gene ID" value="SVE_0279900"/>
</dbReference>
<evidence type="ECO:0000313" key="3">
    <source>
        <dbReference type="WBParaSite" id="SVE_0279900.1"/>
    </source>
</evidence>
<evidence type="ECO:0000256" key="1">
    <source>
        <dbReference type="SAM" id="Phobius"/>
    </source>
</evidence>
<accession>A0A0K0F1X3</accession>
<dbReference type="Proteomes" id="UP000035680">
    <property type="component" value="Unassembled WGS sequence"/>
</dbReference>
<sequence length="89" mass="9857">MEMTSNFIYTDASVVAGTSVVAASVVPAFFVLPVSLMQVSFCSSKEVISPFLKIMFSVLVILQSRRKSGIKCFLSDRVRSREDEENNSQ</sequence>
<keyword evidence="1" id="KW-1133">Transmembrane helix</keyword>
<keyword evidence="1" id="KW-0472">Membrane</keyword>
<feature type="transmembrane region" description="Helical" evidence="1">
    <location>
        <begin position="47"/>
        <end position="64"/>
    </location>
</feature>
<dbReference type="AlphaFoldDB" id="A0A0K0F1X3"/>
<reference evidence="3" key="2">
    <citation type="submission" date="2015-08" db="UniProtKB">
        <authorList>
            <consortium name="WormBaseParasite"/>
        </authorList>
    </citation>
    <scope>IDENTIFICATION</scope>
</reference>
<name>A0A0K0F1X3_STRVS</name>
<reference evidence="2" key="1">
    <citation type="submission" date="2014-07" db="EMBL/GenBank/DDBJ databases">
        <authorList>
            <person name="Martin A.A"/>
            <person name="De Silva N."/>
        </authorList>
    </citation>
    <scope>NUCLEOTIDE SEQUENCE</scope>
</reference>
<protein>
    <submittedName>
        <fullName evidence="3">Ovule protein</fullName>
    </submittedName>
</protein>
<keyword evidence="1" id="KW-0812">Transmembrane</keyword>
<organism evidence="2 3">
    <name type="scientific">Strongyloides venezuelensis</name>
    <name type="common">Threadworm</name>
    <dbReference type="NCBI Taxonomy" id="75913"/>
    <lineage>
        <taxon>Eukaryota</taxon>
        <taxon>Metazoa</taxon>
        <taxon>Ecdysozoa</taxon>
        <taxon>Nematoda</taxon>
        <taxon>Chromadorea</taxon>
        <taxon>Rhabditida</taxon>
        <taxon>Tylenchina</taxon>
        <taxon>Panagrolaimomorpha</taxon>
        <taxon>Strongyloidoidea</taxon>
        <taxon>Strongyloididae</taxon>
        <taxon>Strongyloides</taxon>
    </lineage>
</organism>